<accession>A0A4Q7YPG3</accession>
<dbReference type="PROSITE" id="PS01332">
    <property type="entry name" value="HTH_RRF2_1"/>
    <property type="match status" value="1"/>
</dbReference>
<dbReference type="InterPro" id="IPR036390">
    <property type="entry name" value="WH_DNA-bd_sf"/>
</dbReference>
<reference evidence="2 3" key="1">
    <citation type="submission" date="2019-02" db="EMBL/GenBank/DDBJ databases">
        <title>Genomic Encyclopedia of Type Strains, Phase IV (KMG-IV): sequencing the most valuable type-strain genomes for metagenomic binning, comparative biology and taxonomic classification.</title>
        <authorList>
            <person name="Goeker M."/>
        </authorList>
    </citation>
    <scope>NUCLEOTIDE SEQUENCE [LARGE SCALE GENOMIC DNA]</scope>
    <source>
        <strain evidence="2 3">DSM 105135</strain>
    </source>
</reference>
<dbReference type="Proteomes" id="UP000292423">
    <property type="component" value="Unassembled WGS sequence"/>
</dbReference>
<keyword evidence="1" id="KW-0238">DNA-binding</keyword>
<dbReference type="RefSeq" id="WP_130414339.1">
    <property type="nucleotide sequence ID" value="NZ_SHKX01000013.1"/>
</dbReference>
<dbReference type="GO" id="GO:0005829">
    <property type="term" value="C:cytosol"/>
    <property type="evidence" value="ECO:0007669"/>
    <property type="project" value="TreeGrafter"/>
</dbReference>
<dbReference type="PANTHER" id="PTHR33221">
    <property type="entry name" value="WINGED HELIX-TURN-HELIX TRANSCRIPTIONAL REGULATOR, RRF2 FAMILY"/>
    <property type="match status" value="1"/>
</dbReference>
<protein>
    <submittedName>
        <fullName evidence="2">BadM/Rrf2 family transcriptional regulator</fullName>
    </submittedName>
</protein>
<evidence type="ECO:0000313" key="3">
    <source>
        <dbReference type="Proteomes" id="UP000292423"/>
    </source>
</evidence>
<dbReference type="PANTHER" id="PTHR33221:SF4">
    <property type="entry name" value="HTH-TYPE TRANSCRIPTIONAL REPRESSOR NSRR"/>
    <property type="match status" value="1"/>
</dbReference>
<dbReference type="Gene3D" id="1.10.10.10">
    <property type="entry name" value="Winged helix-like DNA-binding domain superfamily/Winged helix DNA-binding domain"/>
    <property type="match status" value="1"/>
</dbReference>
<dbReference type="EMBL" id="SHKX01000013">
    <property type="protein sequence ID" value="RZU38619.1"/>
    <property type="molecule type" value="Genomic_DNA"/>
</dbReference>
<keyword evidence="3" id="KW-1185">Reference proteome</keyword>
<dbReference type="NCBIfam" id="TIGR00738">
    <property type="entry name" value="rrf2_super"/>
    <property type="match status" value="1"/>
</dbReference>
<dbReference type="PROSITE" id="PS51197">
    <property type="entry name" value="HTH_RRF2_2"/>
    <property type="match status" value="1"/>
</dbReference>
<dbReference type="InterPro" id="IPR000944">
    <property type="entry name" value="Tscrpt_reg_Rrf2"/>
</dbReference>
<sequence length="159" mass="17506">MRLNTFTDYSLRTLIYLGLQETGTLSTRAEIAQAYGISDNHLMKVTGWLAREGYIEAFRGHGGGIRLARDAEAINVGEVVRRCEADIPLVECLECGGSDCRIAAVCTLKSALLEAVEAMYAVLDRYTLRDLLGRESALRRILMRPESLVSLQPVTGEPS</sequence>
<dbReference type="InterPro" id="IPR030489">
    <property type="entry name" value="TR_Rrf2-type_CS"/>
</dbReference>
<proteinExistence type="predicted"/>
<dbReference type="GO" id="GO:0003700">
    <property type="term" value="F:DNA-binding transcription factor activity"/>
    <property type="evidence" value="ECO:0007669"/>
    <property type="project" value="TreeGrafter"/>
</dbReference>
<evidence type="ECO:0000313" key="2">
    <source>
        <dbReference type="EMBL" id="RZU38619.1"/>
    </source>
</evidence>
<dbReference type="AlphaFoldDB" id="A0A4Q7YPG3"/>
<dbReference type="InterPro" id="IPR036388">
    <property type="entry name" value="WH-like_DNA-bd_sf"/>
</dbReference>
<gene>
    <name evidence="2" type="ORF">EV700_2554</name>
</gene>
<organism evidence="2 3">
    <name type="scientific">Fluviicoccus keumensis</name>
    <dbReference type="NCBI Taxonomy" id="1435465"/>
    <lineage>
        <taxon>Bacteria</taxon>
        <taxon>Pseudomonadati</taxon>
        <taxon>Pseudomonadota</taxon>
        <taxon>Gammaproteobacteria</taxon>
        <taxon>Moraxellales</taxon>
        <taxon>Moraxellaceae</taxon>
        <taxon>Fluviicoccus</taxon>
    </lineage>
</organism>
<dbReference type="OrthoDB" id="9795923at2"/>
<dbReference type="Pfam" id="PF02082">
    <property type="entry name" value="Rrf2"/>
    <property type="match status" value="1"/>
</dbReference>
<comment type="caution">
    <text evidence="2">The sequence shown here is derived from an EMBL/GenBank/DDBJ whole genome shotgun (WGS) entry which is preliminary data.</text>
</comment>
<evidence type="ECO:0000256" key="1">
    <source>
        <dbReference type="ARBA" id="ARBA00023125"/>
    </source>
</evidence>
<dbReference type="GO" id="GO:0003677">
    <property type="term" value="F:DNA binding"/>
    <property type="evidence" value="ECO:0007669"/>
    <property type="project" value="UniProtKB-KW"/>
</dbReference>
<name>A0A4Q7YPG3_9GAMM</name>
<dbReference type="SUPFAM" id="SSF46785">
    <property type="entry name" value="Winged helix' DNA-binding domain"/>
    <property type="match status" value="1"/>
</dbReference>